<keyword evidence="6" id="KW-0732">Signal</keyword>
<dbReference type="Pfam" id="PF08205">
    <property type="entry name" value="C2-set_2"/>
    <property type="match status" value="1"/>
</dbReference>
<feature type="region of interest" description="Disordered" evidence="4">
    <location>
        <begin position="42"/>
        <end position="64"/>
    </location>
</feature>
<keyword evidence="3" id="KW-1015">Disulfide bond</keyword>
<feature type="domain" description="Ig-like" evidence="7">
    <location>
        <begin position="513"/>
        <end position="593"/>
    </location>
</feature>
<dbReference type="Gene3D" id="2.60.40.10">
    <property type="entry name" value="Immunoglobulins"/>
    <property type="match status" value="5"/>
</dbReference>
<keyword evidence="5" id="KW-0812">Transmembrane</keyword>
<dbReference type="EnsemblMetazoa" id="XM_022807998">
    <property type="protein sequence ID" value="XP_022663733"/>
    <property type="gene ID" value="LOC111251433"/>
</dbReference>
<dbReference type="PANTHER" id="PTHR23278:SF19">
    <property type="entry name" value="OBSCURIN"/>
    <property type="match status" value="1"/>
</dbReference>
<evidence type="ECO:0000256" key="2">
    <source>
        <dbReference type="ARBA" id="ARBA00023136"/>
    </source>
</evidence>
<dbReference type="InterPro" id="IPR036116">
    <property type="entry name" value="FN3_sf"/>
</dbReference>
<dbReference type="Pfam" id="PF13927">
    <property type="entry name" value="Ig_3"/>
    <property type="match status" value="1"/>
</dbReference>
<evidence type="ECO:0000259" key="7">
    <source>
        <dbReference type="PROSITE" id="PS50835"/>
    </source>
</evidence>
<dbReference type="Proteomes" id="UP000594260">
    <property type="component" value="Unplaced"/>
</dbReference>
<dbReference type="InterPro" id="IPR007110">
    <property type="entry name" value="Ig-like_dom"/>
</dbReference>
<keyword evidence="2 5" id="KW-0472">Membrane</keyword>
<evidence type="ECO:0000313" key="9">
    <source>
        <dbReference type="Proteomes" id="UP000594260"/>
    </source>
</evidence>
<dbReference type="SMART" id="SM00409">
    <property type="entry name" value="IG"/>
    <property type="match status" value="5"/>
</dbReference>
<feature type="region of interest" description="Disordered" evidence="4">
    <location>
        <begin position="791"/>
        <end position="843"/>
    </location>
</feature>
<feature type="transmembrane region" description="Helical" evidence="5">
    <location>
        <begin position="722"/>
        <end position="747"/>
    </location>
</feature>
<dbReference type="InterPro" id="IPR003598">
    <property type="entry name" value="Ig_sub2"/>
</dbReference>
<evidence type="ECO:0000256" key="1">
    <source>
        <dbReference type="ARBA" id="ARBA00004167"/>
    </source>
</evidence>
<evidence type="ECO:0000256" key="4">
    <source>
        <dbReference type="SAM" id="MobiDB-lite"/>
    </source>
</evidence>
<dbReference type="InterPro" id="IPR003599">
    <property type="entry name" value="Ig_sub"/>
</dbReference>
<dbReference type="InterPro" id="IPR036179">
    <property type="entry name" value="Ig-like_dom_sf"/>
</dbReference>
<dbReference type="AlphaFoldDB" id="A0A7M7KCH7"/>
<name>A0A7M7KCH7_VARDE</name>
<dbReference type="InterPro" id="IPR013151">
    <property type="entry name" value="Immunoglobulin_dom"/>
</dbReference>
<dbReference type="SUPFAM" id="SSF48726">
    <property type="entry name" value="Immunoglobulin"/>
    <property type="match status" value="5"/>
</dbReference>
<sequence>MFMNIVWCLLFVSGISSSVIPSQRGISTRLVVREGQQTELPCDIRPHIPNEAGSGNSSGSPDGLASAAIAAARASTSIQTLPQGYPGALLGLSGPVGGANQSSLALVRWFHTPDKKTHHHHHVRIHHQPVYTVDFGTEGSAADAQRSNNILQVSRSASKTWSGRAYFSLLGHPALLKVNEVRFEDSGLYTCSAVFRDGSIINSTVRLHVVAPPEPPQIRDGYDTILIGTVGPFNEGSPLSLVCLVYGGRPKPTLEWSGMRPSALFEIRHSQEAQLTTATLVIHRLEREDLGSTLTCSAFNNISSAQHTSVTLDLNLKPVGVKIRRLQAPISAGLRVEVVCEVFGSRPQATVSWWKGLKQLNQTFEYTSSDGNVTTSVVTFTPSASDHGSNIACRATNPSMDSESAEEDTWKIAVQYAPRISLALGSKLNAENIVENSDVYLDCGVDAFPAADDVHWTFEGKDLIAGHNVIISKHFLVIQQVQTQHSGFYSCHAENSEGRSQADSLFLRVLHAPVCSEDQHVLYAATRHQAIEVHCQVEADPSNVTFEWFFHLNGNSQQGKKIEAVRSQGTLSIATYTAHGHGDFGTLTCQAKNRIGEMKEPCVFHVVPAGPPPPLQNCSISNQTQEAALHLTCISGPESHLPQRFFAEVLSVPAATVVANFSNARPEFWLDGLAPSTEYQIRVWAANDHGRSNVATLLSPVMPHVGKLTESSHPFESLSSSALTLSVLIAAGMLLCLLLPAILLTVLRLHNTAATLDDDKKTETQTQSNDFDPLGLEDFKTGAVSSRELTEIAEEDESNGGGAMSPMAKMGSLDSSLGPSSGLGPLGNPLSPNSTLGPVSGVLHSTRSVNGSILMPPQHHMQAFQDSGGQLHVVYPKQDAAMLNWIQTTGL</sequence>
<organism evidence="8 9">
    <name type="scientific">Varroa destructor</name>
    <name type="common">Honeybee mite</name>
    <dbReference type="NCBI Taxonomy" id="109461"/>
    <lineage>
        <taxon>Eukaryota</taxon>
        <taxon>Metazoa</taxon>
        <taxon>Ecdysozoa</taxon>
        <taxon>Arthropoda</taxon>
        <taxon>Chelicerata</taxon>
        <taxon>Arachnida</taxon>
        <taxon>Acari</taxon>
        <taxon>Parasitiformes</taxon>
        <taxon>Mesostigmata</taxon>
        <taxon>Gamasina</taxon>
        <taxon>Dermanyssoidea</taxon>
        <taxon>Varroidae</taxon>
        <taxon>Varroa</taxon>
    </lineage>
</organism>
<dbReference type="SMART" id="SM00408">
    <property type="entry name" value="IGc2"/>
    <property type="match status" value="5"/>
</dbReference>
<dbReference type="Pfam" id="PF00047">
    <property type="entry name" value="ig"/>
    <property type="match status" value="1"/>
</dbReference>
<dbReference type="InterPro" id="IPR013783">
    <property type="entry name" value="Ig-like_fold"/>
</dbReference>
<dbReference type="SUPFAM" id="SSF49265">
    <property type="entry name" value="Fibronectin type III"/>
    <property type="match status" value="1"/>
</dbReference>
<dbReference type="PANTHER" id="PTHR23278">
    <property type="entry name" value="SIDESTEP PROTEIN"/>
    <property type="match status" value="1"/>
</dbReference>
<feature type="domain" description="Ig-like" evidence="7">
    <location>
        <begin position="318"/>
        <end position="413"/>
    </location>
</feature>
<dbReference type="CDD" id="cd00096">
    <property type="entry name" value="Ig"/>
    <property type="match status" value="1"/>
</dbReference>
<dbReference type="GO" id="GO:0016020">
    <property type="term" value="C:membrane"/>
    <property type="evidence" value="ECO:0007669"/>
    <property type="project" value="UniProtKB-SubCell"/>
</dbReference>
<reference evidence="8" key="1">
    <citation type="submission" date="2021-01" db="UniProtKB">
        <authorList>
            <consortium name="EnsemblMetazoa"/>
        </authorList>
    </citation>
    <scope>IDENTIFICATION</scope>
</reference>
<dbReference type="GeneID" id="111251433"/>
<feature type="chain" id="PRO_5029633188" description="Ig-like domain-containing protein" evidence="6">
    <location>
        <begin position="18"/>
        <end position="891"/>
    </location>
</feature>
<keyword evidence="9" id="KW-1185">Reference proteome</keyword>
<feature type="compositionally biased region" description="Low complexity" evidence="4">
    <location>
        <begin position="811"/>
        <end position="834"/>
    </location>
</feature>
<keyword evidence="5" id="KW-1133">Transmembrane helix</keyword>
<dbReference type="InParanoid" id="A0A7M7KCH7"/>
<evidence type="ECO:0000313" key="8">
    <source>
        <dbReference type="EnsemblMetazoa" id="XP_022663733"/>
    </source>
</evidence>
<accession>A0A7M7KCH7</accession>
<dbReference type="OMA" id="WKMNVVY"/>
<dbReference type="PROSITE" id="PS50835">
    <property type="entry name" value="IG_LIKE"/>
    <property type="match status" value="4"/>
</dbReference>
<feature type="signal peptide" evidence="6">
    <location>
        <begin position="1"/>
        <end position="17"/>
    </location>
</feature>
<feature type="domain" description="Ig-like" evidence="7">
    <location>
        <begin position="216"/>
        <end position="313"/>
    </location>
</feature>
<dbReference type="KEGG" id="vde:111251433"/>
<evidence type="ECO:0000256" key="6">
    <source>
        <dbReference type="SAM" id="SignalP"/>
    </source>
</evidence>
<feature type="domain" description="Ig-like" evidence="7">
    <location>
        <begin position="418"/>
        <end position="506"/>
    </location>
</feature>
<evidence type="ECO:0000256" key="5">
    <source>
        <dbReference type="SAM" id="Phobius"/>
    </source>
</evidence>
<comment type="subcellular location">
    <subcellularLocation>
        <location evidence="1">Membrane</location>
        <topology evidence="1">Single-pass membrane protein</topology>
    </subcellularLocation>
</comment>
<dbReference type="CDD" id="cd00063">
    <property type="entry name" value="FN3"/>
    <property type="match status" value="1"/>
</dbReference>
<dbReference type="InterPro" id="IPR013162">
    <property type="entry name" value="CD80_C2-set"/>
</dbReference>
<dbReference type="OrthoDB" id="10006996at2759"/>
<evidence type="ECO:0000256" key="3">
    <source>
        <dbReference type="ARBA" id="ARBA00023157"/>
    </source>
</evidence>
<dbReference type="InterPro" id="IPR003961">
    <property type="entry name" value="FN3_dom"/>
</dbReference>
<proteinExistence type="predicted"/>
<protein>
    <recommendedName>
        <fullName evidence="7">Ig-like domain-containing protein</fullName>
    </recommendedName>
</protein>
<dbReference type="RefSeq" id="XP_022663733.1">
    <property type="nucleotide sequence ID" value="XM_022807998.1"/>
</dbReference>